<dbReference type="Proteomes" id="UP000776276">
    <property type="component" value="Unassembled WGS sequence"/>
</dbReference>
<accession>A0ABS6BIQ8</accession>
<dbReference type="RefSeq" id="WP_216323615.1">
    <property type="nucleotide sequence ID" value="NZ_JAHKRT010000004.1"/>
</dbReference>
<gene>
    <name evidence="1" type="ORF">KOF26_09315</name>
</gene>
<evidence type="ECO:0000313" key="2">
    <source>
        <dbReference type="Proteomes" id="UP000776276"/>
    </source>
</evidence>
<proteinExistence type="predicted"/>
<reference evidence="1 2" key="1">
    <citation type="submission" date="2021-06" db="EMBL/GenBank/DDBJ databases">
        <title>Sphingomonas sp. XMGL2, whole genome shotgun sequencing project.</title>
        <authorList>
            <person name="Zhao G."/>
            <person name="Shen L."/>
        </authorList>
    </citation>
    <scope>NUCLEOTIDE SEQUENCE [LARGE SCALE GENOMIC DNA]</scope>
    <source>
        <strain evidence="1 2">XMGL2</strain>
    </source>
</reference>
<keyword evidence="2" id="KW-1185">Reference proteome</keyword>
<organism evidence="1 2">
    <name type="scientific">Sphingomonas quercus</name>
    <dbReference type="NCBI Taxonomy" id="2842451"/>
    <lineage>
        <taxon>Bacteria</taxon>
        <taxon>Pseudomonadati</taxon>
        <taxon>Pseudomonadota</taxon>
        <taxon>Alphaproteobacteria</taxon>
        <taxon>Sphingomonadales</taxon>
        <taxon>Sphingomonadaceae</taxon>
        <taxon>Sphingomonas</taxon>
    </lineage>
</organism>
<evidence type="ECO:0000313" key="1">
    <source>
        <dbReference type="EMBL" id="MBU3078064.1"/>
    </source>
</evidence>
<sequence>MIIPSVRPPIIMAEAGAGERSTGQLIRDPDRPITRNPAATFLRRADWAKGRRLIPMPDRRETPIQP</sequence>
<protein>
    <submittedName>
        <fullName evidence="1">Uncharacterized protein</fullName>
    </submittedName>
</protein>
<dbReference type="EMBL" id="JAHKRT010000004">
    <property type="protein sequence ID" value="MBU3078064.1"/>
    <property type="molecule type" value="Genomic_DNA"/>
</dbReference>
<comment type="caution">
    <text evidence="1">The sequence shown here is derived from an EMBL/GenBank/DDBJ whole genome shotgun (WGS) entry which is preliminary data.</text>
</comment>
<name>A0ABS6BIQ8_9SPHN</name>